<feature type="domain" description="DUF1581" evidence="2">
    <location>
        <begin position="405"/>
        <end position="488"/>
    </location>
</feature>
<dbReference type="AlphaFoldDB" id="A0A517Z6G2"/>
<dbReference type="Pfam" id="PF07622">
    <property type="entry name" value="DUF1583"/>
    <property type="match status" value="1"/>
</dbReference>
<evidence type="ECO:0000313" key="6">
    <source>
        <dbReference type="Proteomes" id="UP000320496"/>
    </source>
</evidence>
<evidence type="ECO:0000259" key="4">
    <source>
        <dbReference type="Pfam" id="PF20407"/>
    </source>
</evidence>
<dbReference type="Pfam" id="PF07619">
    <property type="entry name" value="DUF1581"/>
    <property type="match status" value="1"/>
</dbReference>
<evidence type="ECO:0000259" key="3">
    <source>
        <dbReference type="Pfam" id="PF07622"/>
    </source>
</evidence>
<dbReference type="EMBL" id="CP036275">
    <property type="protein sequence ID" value="QDU38076.1"/>
    <property type="molecule type" value="Genomic_DNA"/>
</dbReference>
<dbReference type="OrthoDB" id="230384at2"/>
<dbReference type="Proteomes" id="UP000320496">
    <property type="component" value="Chromosome"/>
</dbReference>
<dbReference type="Pfam" id="PF20407">
    <property type="entry name" value="DUF1583_N"/>
    <property type="match status" value="1"/>
</dbReference>
<dbReference type="InterPro" id="IPR011475">
    <property type="entry name" value="DUF1583"/>
</dbReference>
<feature type="domain" description="DUF1583" evidence="3">
    <location>
        <begin position="673"/>
        <end position="916"/>
    </location>
</feature>
<dbReference type="KEGG" id="mri:Mal4_23960"/>
<proteinExistence type="predicted"/>
<dbReference type="InterPro" id="IPR046518">
    <property type="entry name" value="DUF1583_N"/>
</dbReference>
<organism evidence="5 6">
    <name type="scientific">Maioricimonas rarisocia</name>
    <dbReference type="NCBI Taxonomy" id="2528026"/>
    <lineage>
        <taxon>Bacteria</taxon>
        <taxon>Pseudomonadati</taxon>
        <taxon>Planctomycetota</taxon>
        <taxon>Planctomycetia</taxon>
        <taxon>Planctomycetales</taxon>
        <taxon>Planctomycetaceae</taxon>
        <taxon>Maioricimonas</taxon>
    </lineage>
</organism>
<gene>
    <name evidence="5" type="ORF">Mal4_23960</name>
</gene>
<dbReference type="InterPro" id="IPR022660">
    <property type="entry name" value="DUF1581"/>
</dbReference>
<reference evidence="5 6" key="1">
    <citation type="submission" date="2019-02" db="EMBL/GenBank/DDBJ databases">
        <title>Deep-cultivation of Planctomycetes and their phenomic and genomic characterization uncovers novel biology.</title>
        <authorList>
            <person name="Wiegand S."/>
            <person name="Jogler M."/>
            <person name="Boedeker C."/>
            <person name="Pinto D."/>
            <person name="Vollmers J."/>
            <person name="Rivas-Marin E."/>
            <person name="Kohn T."/>
            <person name="Peeters S.H."/>
            <person name="Heuer A."/>
            <person name="Rast P."/>
            <person name="Oberbeckmann S."/>
            <person name="Bunk B."/>
            <person name="Jeske O."/>
            <person name="Meyerdierks A."/>
            <person name="Storesund J.E."/>
            <person name="Kallscheuer N."/>
            <person name="Luecker S."/>
            <person name="Lage O.M."/>
            <person name="Pohl T."/>
            <person name="Merkel B.J."/>
            <person name="Hornburger P."/>
            <person name="Mueller R.-W."/>
            <person name="Bruemmer F."/>
            <person name="Labrenz M."/>
            <person name="Spormann A.M."/>
            <person name="Op den Camp H."/>
            <person name="Overmann J."/>
            <person name="Amann R."/>
            <person name="Jetten M.S.M."/>
            <person name="Mascher T."/>
            <person name="Medema M.H."/>
            <person name="Devos D.P."/>
            <person name="Kaster A.-K."/>
            <person name="Ovreas L."/>
            <person name="Rohde M."/>
            <person name="Galperin M.Y."/>
            <person name="Jogler C."/>
        </authorList>
    </citation>
    <scope>NUCLEOTIDE SEQUENCE [LARGE SCALE GENOMIC DNA]</scope>
    <source>
        <strain evidence="5 6">Mal4</strain>
    </source>
</reference>
<evidence type="ECO:0000313" key="5">
    <source>
        <dbReference type="EMBL" id="QDU38076.1"/>
    </source>
</evidence>
<keyword evidence="6" id="KW-1185">Reference proteome</keyword>
<protein>
    <submittedName>
        <fullName evidence="5">Uncharacterized protein</fullName>
    </submittedName>
</protein>
<accession>A0A517Z6G2</accession>
<feature type="domain" description="DUF1583" evidence="4">
    <location>
        <begin position="523"/>
        <end position="667"/>
    </location>
</feature>
<evidence type="ECO:0000256" key="1">
    <source>
        <dbReference type="SAM" id="MobiDB-lite"/>
    </source>
</evidence>
<dbReference type="RefSeq" id="WP_145369395.1">
    <property type="nucleotide sequence ID" value="NZ_CP036275.1"/>
</dbReference>
<feature type="region of interest" description="Disordered" evidence="1">
    <location>
        <begin position="1"/>
        <end position="22"/>
    </location>
</feature>
<sequence>MMDDSHQPASSNAIGKRTGLDEARRRRTEYGSKWGRCVGVTVLVGLLSWGTYDCQAGSDTSARSAIFAEQHVDGTALDVHRKGMALPPGQRFEYLAQWVLPGPAHSTLRMVYGFTPTHPAPPVAFDPVHYEELAGRRRVQHGGRLVSPTFDLIDVADELGRLDEIQTRVEAWEVPDQSPNAVSRSAMLALIALAGNDHAEAAKWLDAMLAVSESTTESGMAPTGAEVLVFDRCLGIDSLREAVASGLHRYQDWVRTKPYNTPHRLYVFGMLGRLQADHRESIGEPATPIAEASTGLWQPVSRTLAASRGPGTTPVRWDIAPGLARKVIGHDDDFLYWGIPLRGNYQVECDVTDFGWRECHLLVAGTWVAPVHTLSHYDSGTPRAEFPRREFSPPLTRPRYWIHYRTVVEDGTATTYFNGRAIHTRTVHPDAPPWLAIRTRSNNEGAVSNLRIIGDPEIPQTLRLSADPDLSGWVPYYDEQVGEAQNEWLHTTSLSPEGEIVGRWTAREFEELTTDPHRLVGVQESLLQYHRPMLEDGTIEYEFYYRPESDQVHPALDRLVFLLAPEGVRIHWLTDGPYDRTDLSSANVFDEPEHRRGDGPLPLERDDWNRLQLQLSGDVVTLVLNEEVIYERTLEAGNQRNFGLFHYADLSQARVRNVQWTGDWPRELPSIAEQQLAVPEEQFLLTNREHLVDVFEHDFAREGLPPGRFSIVRGLPSVDLRSGPEGVTAMRQGTGGYRNATISPQMKVHGDFDVIAAYDRFESSPPEKGLCMVALTAILDNSSVDEYFISRRDIRRPGGGREQLLHCAIVRRPPEGEQRSHFVSVPMEERSGRMWLARRGDRMYYLTAEGDSPNFRLHGEQPIASDPLGFQGLRLLNQIYREGGITSVVWKQLEIRAEKLEGRAVEPYDRLLTSLNRRRDELQNRFTFDFSAQDPHDGTLYLWNNDSPWKADDGGWTIINPGADTWTSAGVAARTFVQGDFDLEVEFDSVDFAEPRPGGRSSIYLQIEFPNEERTQVSNLFTTGTAGRTEVISQVRVPVGEGKYDYRQFGGFDLAKASALRMVRTGNTLTCLITSPDFDEEIVVGELEVPSLPIHPRNIRVMVHTSGAGRESRVRLKALDLRGETLGEVVEPPVRDPLDPPRIEREKSLLDSVLDLFR</sequence>
<name>A0A517Z6G2_9PLAN</name>
<evidence type="ECO:0000259" key="2">
    <source>
        <dbReference type="Pfam" id="PF07619"/>
    </source>
</evidence>